<proteinExistence type="predicted"/>
<reference evidence="2" key="1">
    <citation type="journal article" date="2012" name="PLoS Genet.">
        <title>The genomes of the fungal plant pathogens Cladosporium fulvum and Dothistroma septosporum reveal adaptation to different hosts and lifestyles but also signatures of common ancestry.</title>
        <authorList>
            <person name="de Wit P.J.G.M."/>
            <person name="van der Burgt A."/>
            <person name="Oekmen B."/>
            <person name="Stergiopoulos I."/>
            <person name="Abd-Elsalam K.A."/>
            <person name="Aerts A.L."/>
            <person name="Bahkali A.H."/>
            <person name="Beenen H.G."/>
            <person name="Chettri P."/>
            <person name="Cox M.P."/>
            <person name="Datema E."/>
            <person name="de Vries R.P."/>
            <person name="Dhillon B."/>
            <person name="Ganley A.R."/>
            <person name="Griffiths S.A."/>
            <person name="Guo Y."/>
            <person name="Hamelin R.C."/>
            <person name="Henrissat B."/>
            <person name="Kabir M.S."/>
            <person name="Jashni M.K."/>
            <person name="Kema G."/>
            <person name="Klaubauf S."/>
            <person name="Lapidus A."/>
            <person name="Levasseur A."/>
            <person name="Lindquist E."/>
            <person name="Mehrabi R."/>
            <person name="Ohm R.A."/>
            <person name="Owen T.J."/>
            <person name="Salamov A."/>
            <person name="Schwelm A."/>
            <person name="Schijlen E."/>
            <person name="Sun H."/>
            <person name="van den Burg H.A."/>
            <person name="van Ham R.C.H.J."/>
            <person name="Zhang S."/>
            <person name="Goodwin S.B."/>
            <person name="Grigoriev I.V."/>
            <person name="Collemare J."/>
            <person name="Bradshaw R.E."/>
        </authorList>
    </citation>
    <scope>NUCLEOTIDE SEQUENCE [LARGE SCALE GENOMIC DNA]</scope>
    <source>
        <strain evidence="2">NZE10 / CBS 128990</strain>
    </source>
</reference>
<organism evidence="1 2">
    <name type="scientific">Dothistroma septosporum (strain NZE10 / CBS 128990)</name>
    <name type="common">Red band needle blight fungus</name>
    <name type="synonym">Mycosphaerella pini</name>
    <dbReference type="NCBI Taxonomy" id="675120"/>
    <lineage>
        <taxon>Eukaryota</taxon>
        <taxon>Fungi</taxon>
        <taxon>Dikarya</taxon>
        <taxon>Ascomycota</taxon>
        <taxon>Pezizomycotina</taxon>
        <taxon>Dothideomycetes</taxon>
        <taxon>Dothideomycetidae</taxon>
        <taxon>Mycosphaerellales</taxon>
        <taxon>Mycosphaerellaceae</taxon>
        <taxon>Dothistroma</taxon>
    </lineage>
</organism>
<dbReference type="AlphaFoldDB" id="M2XMJ5"/>
<dbReference type="EMBL" id="KB446540">
    <property type="protein sequence ID" value="EME43677.1"/>
    <property type="molecule type" value="Genomic_DNA"/>
</dbReference>
<reference evidence="1 2" key="2">
    <citation type="journal article" date="2012" name="PLoS Pathog.">
        <title>Diverse lifestyles and strategies of plant pathogenesis encoded in the genomes of eighteen Dothideomycetes fungi.</title>
        <authorList>
            <person name="Ohm R.A."/>
            <person name="Feau N."/>
            <person name="Henrissat B."/>
            <person name="Schoch C.L."/>
            <person name="Horwitz B.A."/>
            <person name="Barry K.W."/>
            <person name="Condon B.J."/>
            <person name="Copeland A.C."/>
            <person name="Dhillon B."/>
            <person name="Glaser F."/>
            <person name="Hesse C.N."/>
            <person name="Kosti I."/>
            <person name="LaButti K."/>
            <person name="Lindquist E.A."/>
            <person name="Lucas S."/>
            <person name="Salamov A.A."/>
            <person name="Bradshaw R.E."/>
            <person name="Ciuffetti L."/>
            <person name="Hamelin R.C."/>
            <person name="Kema G.H.J."/>
            <person name="Lawrence C."/>
            <person name="Scott J.A."/>
            <person name="Spatafora J.W."/>
            <person name="Turgeon B.G."/>
            <person name="de Wit P.J.G.M."/>
            <person name="Zhong S."/>
            <person name="Goodwin S.B."/>
            <person name="Grigoriev I.V."/>
        </authorList>
    </citation>
    <scope>NUCLEOTIDE SEQUENCE [LARGE SCALE GENOMIC DNA]</scope>
    <source>
        <strain evidence="2">NZE10 / CBS 128990</strain>
    </source>
</reference>
<dbReference type="HOGENOM" id="CLU_2306021_0_0_1"/>
<dbReference type="Proteomes" id="UP000016933">
    <property type="component" value="Unassembled WGS sequence"/>
</dbReference>
<accession>M2XMJ5</accession>
<evidence type="ECO:0000313" key="2">
    <source>
        <dbReference type="Proteomes" id="UP000016933"/>
    </source>
</evidence>
<protein>
    <submittedName>
        <fullName evidence="1">Uncharacterized protein</fullName>
    </submittedName>
</protein>
<evidence type="ECO:0000313" key="1">
    <source>
        <dbReference type="EMBL" id="EME43677.1"/>
    </source>
</evidence>
<sequence>MAISALKIVRRMAVVYHATINISAMIQLYQSPAQFYFSQPYSTMLSMERTLNSSWRSVKVPRHVTIIFPHRSERHRRVDVDQTTLGEAWDKLKDAWYGTS</sequence>
<keyword evidence="2" id="KW-1185">Reference proteome</keyword>
<gene>
    <name evidence="1" type="ORF">DOTSEDRAFT_72885</name>
</gene>
<name>M2XMJ5_DOTSN</name>